<reference evidence="2" key="2">
    <citation type="submission" date="2021-03" db="UniProtKB">
        <authorList>
            <consortium name="EnsemblPlants"/>
        </authorList>
    </citation>
    <scope>IDENTIFICATION</scope>
</reference>
<evidence type="ECO:0000256" key="1">
    <source>
        <dbReference type="SAM" id="MobiDB-lite"/>
    </source>
</evidence>
<feature type="compositionally biased region" description="Polar residues" evidence="1">
    <location>
        <begin position="85"/>
        <end position="96"/>
    </location>
</feature>
<accession>A0A803LJV2</accession>
<keyword evidence="3" id="KW-1185">Reference proteome</keyword>
<evidence type="ECO:0000313" key="2">
    <source>
        <dbReference type="EnsemblPlants" id="AUR62014249-RA:cds"/>
    </source>
</evidence>
<organism evidence="2 3">
    <name type="scientific">Chenopodium quinoa</name>
    <name type="common">Quinoa</name>
    <dbReference type="NCBI Taxonomy" id="63459"/>
    <lineage>
        <taxon>Eukaryota</taxon>
        <taxon>Viridiplantae</taxon>
        <taxon>Streptophyta</taxon>
        <taxon>Embryophyta</taxon>
        <taxon>Tracheophyta</taxon>
        <taxon>Spermatophyta</taxon>
        <taxon>Magnoliopsida</taxon>
        <taxon>eudicotyledons</taxon>
        <taxon>Gunneridae</taxon>
        <taxon>Pentapetalae</taxon>
        <taxon>Caryophyllales</taxon>
        <taxon>Chenopodiaceae</taxon>
        <taxon>Chenopodioideae</taxon>
        <taxon>Atripliceae</taxon>
        <taxon>Chenopodium</taxon>
    </lineage>
</organism>
<dbReference type="AlphaFoldDB" id="A0A803LJV2"/>
<sequence length="96" mass="10802">MSRRKRREKKEELGASTELNTTDRLVKIFGKKSTDGPSCSQPGSMIYLQSALEKFDIESIKAEQRRSTVSLADQIQAAKSRRQRIVTSRSNITSSP</sequence>
<feature type="region of interest" description="Disordered" evidence="1">
    <location>
        <begin position="75"/>
        <end position="96"/>
    </location>
</feature>
<name>A0A803LJV2_CHEQI</name>
<evidence type="ECO:0000313" key="3">
    <source>
        <dbReference type="Proteomes" id="UP000596660"/>
    </source>
</evidence>
<dbReference type="Gramene" id="AUR62014249-RA">
    <property type="protein sequence ID" value="AUR62014249-RA:cds"/>
    <property type="gene ID" value="AUR62014249"/>
</dbReference>
<dbReference type="Proteomes" id="UP000596660">
    <property type="component" value="Unplaced"/>
</dbReference>
<proteinExistence type="predicted"/>
<dbReference type="EnsemblPlants" id="AUR62014249-RA">
    <property type="protein sequence ID" value="AUR62014249-RA:cds"/>
    <property type="gene ID" value="AUR62014249"/>
</dbReference>
<reference evidence="2" key="1">
    <citation type="journal article" date="2017" name="Nature">
        <title>The genome of Chenopodium quinoa.</title>
        <authorList>
            <person name="Jarvis D.E."/>
            <person name="Ho Y.S."/>
            <person name="Lightfoot D.J."/>
            <person name="Schmoeckel S.M."/>
            <person name="Li B."/>
            <person name="Borm T.J.A."/>
            <person name="Ohyanagi H."/>
            <person name="Mineta K."/>
            <person name="Michell C.T."/>
            <person name="Saber N."/>
            <person name="Kharbatia N.M."/>
            <person name="Rupper R.R."/>
            <person name="Sharp A.R."/>
            <person name="Dally N."/>
            <person name="Boughton B.A."/>
            <person name="Woo Y.H."/>
            <person name="Gao G."/>
            <person name="Schijlen E.G.W.M."/>
            <person name="Guo X."/>
            <person name="Momin A.A."/>
            <person name="Negrao S."/>
            <person name="Al-Babili S."/>
            <person name="Gehring C."/>
            <person name="Roessner U."/>
            <person name="Jung C."/>
            <person name="Murphy K."/>
            <person name="Arold S.T."/>
            <person name="Gojobori T."/>
            <person name="van der Linden C.G."/>
            <person name="van Loo E.N."/>
            <person name="Jellen E.N."/>
            <person name="Maughan P.J."/>
            <person name="Tester M."/>
        </authorList>
    </citation>
    <scope>NUCLEOTIDE SEQUENCE [LARGE SCALE GENOMIC DNA]</scope>
    <source>
        <strain evidence="2">cv. PI 614886</strain>
    </source>
</reference>
<protein>
    <submittedName>
        <fullName evidence="2">Uncharacterized protein</fullName>
    </submittedName>
</protein>